<dbReference type="SMART" id="SM00198">
    <property type="entry name" value="SCP"/>
    <property type="match status" value="1"/>
</dbReference>
<name>A0A0K0EEW9_STRER</name>
<protein>
    <submittedName>
        <fullName evidence="3">SCP domain-containing protein</fullName>
    </submittedName>
</protein>
<dbReference type="PANTHER" id="PTHR10334">
    <property type="entry name" value="CYSTEINE-RICH SECRETORY PROTEIN-RELATED"/>
    <property type="match status" value="1"/>
</dbReference>
<dbReference type="SUPFAM" id="SSF55797">
    <property type="entry name" value="PR-1-like"/>
    <property type="match status" value="1"/>
</dbReference>
<dbReference type="InterPro" id="IPR035940">
    <property type="entry name" value="CAP_sf"/>
</dbReference>
<reference evidence="3" key="1">
    <citation type="submission" date="2015-08" db="UniProtKB">
        <authorList>
            <consortium name="WormBaseParasite"/>
        </authorList>
    </citation>
    <scope>IDENTIFICATION</scope>
</reference>
<dbReference type="InterPro" id="IPR001283">
    <property type="entry name" value="CRISP-related"/>
</dbReference>
<dbReference type="InterPro" id="IPR014044">
    <property type="entry name" value="CAP_dom"/>
</dbReference>
<organism evidence="3">
    <name type="scientific">Strongyloides stercoralis</name>
    <name type="common">Threadworm</name>
    <dbReference type="NCBI Taxonomy" id="6248"/>
    <lineage>
        <taxon>Eukaryota</taxon>
        <taxon>Metazoa</taxon>
        <taxon>Ecdysozoa</taxon>
        <taxon>Nematoda</taxon>
        <taxon>Chromadorea</taxon>
        <taxon>Rhabditida</taxon>
        <taxon>Tylenchina</taxon>
        <taxon>Panagrolaimomorpha</taxon>
        <taxon>Strongyloidoidea</taxon>
        <taxon>Strongyloididae</taxon>
        <taxon>Strongyloides</taxon>
    </lineage>
</organism>
<dbReference type="Gene3D" id="3.40.33.10">
    <property type="entry name" value="CAP"/>
    <property type="match status" value="1"/>
</dbReference>
<proteinExistence type="predicted"/>
<evidence type="ECO:0000259" key="2">
    <source>
        <dbReference type="SMART" id="SM00198"/>
    </source>
</evidence>
<sequence length="211" mass="24765">MTSLLLFFLIFFIPFSDGYHAGYLPYRRPGIPIRDVKLIRALKPSVYSSLVWEKIWSRCSYACYSINNFSRLRQKLLTELNTYRRHNQSPSLILDNNLSKKAQKRAQKLSSHCRFLRMFRFKNRGEIVGITKPTEASKIVRNIYIKGDSYNYSARINRNKFFTDFIQLIWKSSRTIGIGIVSKKDRIYIVFLFNPAGNRGFGYNKNVLPPK</sequence>
<keyword evidence="1" id="KW-0732">Signal</keyword>
<feature type="chain" id="PRO_5005327931" evidence="1">
    <location>
        <begin position="19"/>
        <end position="211"/>
    </location>
</feature>
<evidence type="ECO:0000256" key="1">
    <source>
        <dbReference type="SAM" id="SignalP"/>
    </source>
</evidence>
<dbReference type="WBParaSite" id="SSTP_0000803300.1">
    <property type="protein sequence ID" value="SSTP_0000803300.1"/>
    <property type="gene ID" value="SSTP_0000803300"/>
</dbReference>
<feature type="signal peptide" evidence="1">
    <location>
        <begin position="1"/>
        <end position="18"/>
    </location>
</feature>
<evidence type="ECO:0000313" key="3">
    <source>
        <dbReference type="WBParaSite" id="SSTP_0000803300.1"/>
    </source>
</evidence>
<dbReference type="Pfam" id="PF00188">
    <property type="entry name" value="CAP"/>
    <property type="match status" value="1"/>
</dbReference>
<feature type="domain" description="SCP" evidence="2">
    <location>
        <begin position="71"/>
        <end position="201"/>
    </location>
</feature>
<accession>A0A0K0EEW9</accession>